<reference evidence="3 4" key="2">
    <citation type="journal article" date="2012" name="Stand. Genomic Sci.">
        <title>Complete genome sequence of the termite hindgut bacterium Spirochaeta coccoides type strain (SPN1(T)), reclassification in the genus Sphaerochaeta as Sphaerochaeta coccoides comb. nov. and emendations of the family Spirochaetaceae and the genus Sphaerochaeta.</title>
        <authorList>
            <person name="Abt B."/>
            <person name="Han C."/>
            <person name="Scheuner C."/>
            <person name="Lu M."/>
            <person name="Lapidus A."/>
            <person name="Nolan M."/>
            <person name="Lucas S."/>
            <person name="Hammon N."/>
            <person name="Deshpande S."/>
            <person name="Cheng J.F."/>
            <person name="Tapia R."/>
            <person name="Goodwin L.A."/>
            <person name="Pitluck S."/>
            <person name="Liolios K."/>
            <person name="Pagani I."/>
            <person name="Ivanova N."/>
            <person name="Mavromatis K."/>
            <person name="Mikhailova N."/>
            <person name="Huntemann M."/>
            <person name="Pati A."/>
            <person name="Chen A."/>
            <person name="Palaniappan K."/>
            <person name="Land M."/>
            <person name="Hauser L."/>
            <person name="Brambilla E.M."/>
            <person name="Rohde M."/>
            <person name="Spring S."/>
            <person name="Gronow S."/>
            <person name="Goker M."/>
            <person name="Woyke T."/>
            <person name="Bristow J."/>
            <person name="Eisen J.A."/>
            <person name="Markowitz V."/>
            <person name="Hugenholtz P."/>
            <person name="Kyrpides N.C."/>
            <person name="Klenk H.P."/>
            <person name="Detter J.C."/>
        </authorList>
    </citation>
    <scope>NUCLEOTIDE SEQUENCE [LARGE SCALE GENOMIC DNA]</scope>
    <source>
        <strain evidence="4">ATCC BAA-1237 / DSM 17374 / SPN1</strain>
    </source>
</reference>
<dbReference type="AlphaFoldDB" id="F4GKW1"/>
<dbReference type="HOGENOM" id="CLU_943033_0_0_12"/>
<comment type="similarity">
    <text evidence="1">Belongs to the DprA/Smf family.</text>
</comment>
<dbReference type="eggNOG" id="COG0758">
    <property type="taxonomic scope" value="Bacteria"/>
</dbReference>
<proteinExistence type="inferred from homology"/>
<evidence type="ECO:0000313" key="4">
    <source>
        <dbReference type="Proteomes" id="UP000007939"/>
    </source>
</evidence>
<sequence length="276" mass="30298">MEKDVMAALAWLAQRDHGRGGVVFLGEKEWPTAWETEEFHTLFYFFQGQRPNLGSILMQVTGTRRATPAALRAAYAFGLEMGYAGIPLLTGLSAGVEQASAEGVLDAGGEVIALLPGGLSYEYPYCPRLRRKILEKGTLLSCNLPTYPARPWSFSRKSQLSGTLATITVAIQYPACSGVRYVIEAALDHGREVYVHAAGTEDGQESIGSKRLVEEGAEVISSYCNVAKSQGRGFPFPQLMVSSQRMRPLDRCPCSSETPVHYKFGTWYSVRRTDEA</sequence>
<dbReference type="InterPro" id="IPR003488">
    <property type="entry name" value="DprA"/>
</dbReference>
<gene>
    <name evidence="3" type="ordered locus">Spico_0646</name>
</gene>
<dbReference type="InterPro" id="IPR057666">
    <property type="entry name" value="DrpA_SLOG"/>
</dbReference>
<organism evidence="3 4">
    <name type="scientific">Parasphaerochaeta coccoides (strain ATCC BAA-1237 / DSM 17374 / SPN1)</name>
    <name type="common">Sphaerochaeta coccoides</name>
    <dbReference type="NCBI Taxonomy" id="760011"/>
    <lineage>
        <taxon>Bacteria</taxon>
        <taxon>Pseudomonadati</taxon>
        <taxon>Spirochaetota</taxon>
        <taxon>Spirochaetia</taxon>
        <taxon>Spirochaetales</taxon>
        <taxon>Sphaerochaetaceae</taxon>
        <taxon>Parasphaerochaeta</taxon>
    </lineage>
</organism>
<dbReference type="EMBL" id="CP002659">
    <property type="protein sequence ID" value="AEC01874.1"/>
    <property type="molecule type" value="Genomic_DNA"/>
</dbReference>
<accession>F4GKW1</accession>
<dbReference type="PANTHER" id="PTHR43022:SF1">
    <property type="entry name" value="PROTEIN SMF"/>
    <property type="match status" value="1"/>
</dbReference>
<evidence type="ECO:0000259" key="2">
    <source>
        <dbReference type="Pfam" id="PF02481"/>
    </source>
</evidence>
<dbReference type="SUPFAM" id="SSF102405">
    <property type="entry name" value="MCP/YpsA-like"/>
    <property type="match status" value="1"/>
</dbReference>
<dbReference type="STRING" id="760011.Spico_0646"/>
<dbReference type="GO" id="GO:0009294">
    <property type="term" value="P:DNA-mediated transformation"/>
    <property type="evidence" value="ECO:0007669"/>
    <property type="project" value="InterPro"/>
</dbReference>
<dbReference type="PANTHER" id="PTHR43022">
    <property type="entry name" value="PROTEIN SMF"/>
    <property type="match status" value="1"/>
</dbReference>
<dbReference type="Gene3D" id="3.40.50.450">
    <property type="match status" value="1"/>
</dbReference>
<name>F4GKW1_PARC1</name>
<protein>
    <recommendedName>
        <fullName evidence="2">Smf/DprA SLOG domain-containing protein</fullName>
    </recommendedName>
</protein>
<dbReference type="KEGG" id="scc:Spico_0646"/>
<dbReference type="Pfam" id="PF02481">
    <property type="entry name" value="DNA_processg_A"/>
    <property type="match status" value="1"/>
</dbReference>
<evidence type="ECO:0000313" key="3">
    <source>
        <dbReference type="EMBL" id="AEC01874.1"/>
    </source>
</evidence>
<reference evidence="4" key="1">
    <citation type="submission" date="2011-04" db="EMBL/GenBank/DDBJ databases">
        <title>The complete genome of Spirochaeta coccoides DSM 17374.</title>
        <authorList>
            <person name="Lucas S."/>
            <person name="Copeland A."/>
            <person name="Lapidus A."/>
            <person name="Bruce D."/>
            <person name="Goodwin L."/>
            <person name="Pitluck S."/>
            <person name="Peters L."/>
            <person name="Kyrpides N."/>
            <person name="Mavromatis K."/>
            <person name="Pagani I."/>
            <person name="Ivanova N."/>
            <person name="Ovchinnikova G."/>
            <person name="Lu M."/>
            <person name="Detter J.C."/>
            <person name="Tapia R."/>
            <person name="Han C."/>
            <person name="Land M."/>
            <person name="Hauser L."/>
            <person name="Markowitz V."/>
            <person name="Cheng J.-F."/>
            <person name="Hugenholtz P."/>
            <person name="Woyke T."/>
            <person name="Wu D."/>
            <person name="Spring S."/>
            <person name="Schroeder M."/>
            <person name="Brambilla E."/>
            <person name="Klenk H.-P."/>
            <person name="Eisen J.A."/>
        </authorList>
    </citation>
    <scope>NUCLEOTIDE SEQUENCE [LARGE SCALE GENOMIC DNA]</scope>
    <source>
        <strain evidence="4">ATCC BAA-1237 / DSM 17374 / SPN1</strain>
    </source>
</reference>
<evidence type="ECO:0000256" key="1">
    <source>
        <dbReference type="ARBA" id="ARBA00006525"/>
    </source>
</evidence>
<feature type="domain" description="Smf/DprA SLOG" evidence="2">
    <location>
        <begin position="22"/>
        <end position="226"/>
    </location>
</feature>
<keyword evidence="4" id="KW-1185">Reference proteome</keyword>
<dbReference type="Proteomes" id="UP000007939">
    <property type="component" value="Chromosome"/>
</dbReference>